<reference evidence="2 3" key="1">
    <citation type="submission" date="2009-08" db="EMBL/GenBank/DDBJ databases">
        <authorList>
            <person name="Muzny D."/>
            <person name="Qin X."/>
            <person name="Deng J."/>
            <person name="Jiang H."/>
            <person name="Liu Y."/>
            <person name="Qu J."/>
            <person name="Song X.-Z."/>
            <person name="Zhang L."/>
            <person name="Thornton R."/>
            <person name="Coyle M."/>
            <person name="Francisco L."/>
            <person name="Jackson L."/>
            <person name="Javaid M."/>
            <person name="Korchina V."/>
            <person name="Kovar C."/>
            <person name="Mata R."/>
            <person name="Mathew T."/>
            <person name="Ngo R."/>
            <person name="Nguyen L."/>
            <person name="Nguyen N."/>
            <person name="Okwuonu G."/>
            <person name="Ongeri F."/>
            <person name="Pham C."/>
            <person name="Simmons D."/>
            <person name="Wilczek-Boney K."/>
            <person name="Hale W."/>
            <person name="Jakkamsetti A."/>
            <person name="Pham P."/>
            <person name="Ruth R."/>
            <person name="San Lucas F."/>
            <person name="Warren J."/>
            <person name="Zhang J."/>
            <person name="Zhao Z."/>
            <person name="Zhou C."/>
            <person name="Zhu D."/>
            <person name="Lee S."/>
            <person name="Bess C."/>
            <person name="Blankenburg K."/>
            <person name="Forbes L."/>
            <person name="Fu Q."/>
            <person name="Gubbala S."/>
            <person name="Hirani K."/>
            <person name="Jayaseelan J.C."/>
            <person name="Lara F."/>
            <person name="Munidasa M."/>
            <person name="Palculict T."/>
            <person name="Patil S."/>
            <person name="Pu L.-L."/>
            <person name="Saada N."/>
            <person name="Tang L."/>
            <person name="Weissenberger G."/>
            <person name="Zhu Y."/>
            <person name="Hemphill L."/>
            <person name="Shang Y."/>
            <person name="Youmans B."/>
            <person name="Ayvaz T."/>
            <person name="Ross M."/>
            <person name="Santibanez J."/>
            <person name="Aqrawi P."/>
            <person name="Gross S."/>
            <person name="Joshi V."/>
            <person name="Fowler G."/>
            <person name="Nazareth L."/>
            <person name="Reid J."/>
            <person name="Worley K."/>
            <person name="Petrosino J."/>
            <person name="Highlander S."/>
            <person name="Gibbs R."/>
        </authorList>
    </citation>
    <scope>NUCLEOTIDE SEQUENCE [LARGE SCALE GENOMIC DNA]</scope>
    <source>
        <strain evidence="2 3">ATCC 49175</strain>
    </source>
</reference>
<evidence type="ECO:0000256" key="1">
    <source>
        <dbReference type="SAM" id="Phobius"/>
    </source>
</evidence>
<dbReference type="STRING" id="638301.HMPREF0444_0645"/>
<evidence type="ECO:0000313" key="2">
    <source>
        <dbReference type="EMBL" id="EEW37679.1"/>
    </source>
</evidence>
<name>C8NFF0_9LACT</name>
<feature type="transmembrane region" description="Helical" evidence="1">
    <location>
        <begin position="156"/>
        <end position="177"/>
    </location>
</feature>
<accession>C8NFF0</accession>
<sequence>MPLDFLPSTLKTGKKNKMKHIKKWLIWTWLPVMLLLWLLTPPSNSPWVKHTVFLVTITMQGLIFWLVSKAQSQEDEEKYFGLTEKLYGMTLFSAMAIYTKGIWIITPATSPIWLKHLFLGSGLFVLILCFLYFALKKVDEQADERFYMNLAKAACTTLVLIVLSLIVLSIVTFFLPFTLRTGMVLIFTASMIVFFDLFFLIFEKRG</sequence>
<keyword evidence="3" id="KW-1185">Reference proteome</keyword>
<keyword evidence="1" id="KW-1133">Transmembrane helix</keyword>
<feature type="transmembrane region" description="Helical" evidence="1">
    <location>
        <begin position="47"/>
        <end position="66"/>
    </location>
</feature>
<proteinExistence type="predicted"/>
<dbReference type="EMBL" id="ACKZ01000013">
    <property type="protein sequence ID" value="EEW37679.1"/>
    <property type="molecule type" value="Genomic_DNA"/>
</dbReference>
<gene>
    <name evidence="2" type="ORF">HMPREF0444_0645</name>
</gene>
<dbReference type="HOGENOM" id="CLU_1330373_0_0_9"/>
<keyword evidence="1" id="KW-0472">Membrane</keyword>
<organism evidence="2 3">
    <name type="scientific">Granulicatella adiacens ATCC 49175</name>
    <dbReference type="NCBI Taxonomy" id="638301"/>
    <lineage>
        <taxon>Bacteria</taxon>
        <taxon>Bacillati</taxon>
        <taxon>Bacillota</taxon>
        <taxon>Bacilli</taxon>
        <taxon>Lactobacillales</taxon>
        <taxon>Carnobacteriaceae</taxon>
        <taxon>Granulicatella</taxon>
    </lineage>
</organism>
<evidence type="ECO:0008006" key="4">
    <source>
        <dbReference type="Google" id="ProtNLM"/>
    </source>
</evidence>
<dbReference type="Proteomes" id="UP000005926">
    <property type="component" value="Unassembled WGS sequence"/>
</dbReference>
<evidence type="ECO:0000313" key="3">
    <source>
        <dbReference type="Proteomes" id="UP000005926"/>
    </source>
</evidence>
<dbReference type="eggNOG" id="ENOG5033RQG">
    <property type="taxonomic scope" value="Bacteria"/>
</dbReference>
<keyword evidence="1" id="KW-0812">Transmembrane</keyword>
<feature type="transmembrane region" description="Helical" evidence="1">
    <location>
        <begin position="24"/>
        <end position="41"/>
    </location>
</feature>
<dbReference type="AlphaFoldDB" id="C8NFF0"/>
<feature type="transmembrane region" description="Helical" evidence="1">
    <location>
        <begin position="86"/>
        <end position="105"/>
    </location>
</feature>
<feature type="transmembrane region" description="Helical" evidence="1">
    <location>
        <begin position="117"/>
        <end position="135"/>
    </location>
</feature>
<feature type="transmembrane region" description="Helical" evidence="1">
    <location>
        <begin position="183"/>
        <end position="202"/>
    </location>
</feature>
<protein>
    <recommendedName>
        <fullName evidence="4">DUF3796 domain-containing protein</fullName>
    </recommendedName>
</protein>
<comment type="caution">
    <text evidence="2">The sequence shown here is derived from an EMBL/GenBank/DDBJ whole genome shotgun (WGS) entry which is preliminary data.</text>
</comment>